<reference evidence="7 8" key="1">
    <citation type="submission" date="2024-09" db="EMBL/GenBank/DDBJ databases">
        <title>A chromosome-level genome assembly of Gray's grenadier anchovy, Coilia grayii.</title>
        <authorList>
            <person name="Fu Z."/>
        </authorList>
    </citation>
    <scope>NUCLEOTIDE SEQUENCE [LARGE SCALE GENOMIC DNA]</scope>
    <source>
        <strain evidence="7">G4</strain>
        <tissue evidence="7">Muscle</tissue>
    </source>
</reference>
<keyword evidence="3 5" id="KW-0106">Calcium</keyword>
<comment type="caution">
    <text evidence="7">The sequence shown here is derived from an EMBL/GenBank/DDBJ whole genome shotgun (WGS) entry which is preliminary data.</text>
</comment>
<dbReference type="Gene3D" id="2.60.40.60">
    <property type="entry name" value="Cadherins"/>
    <property type="match status" value="1"/>
</dbReference>
<evidence type="ECO:0000313" key="8">
    <source>
        <dbReference type="Proteomes" id="UP001591681"/>
    </source>
</evidence>
<dbReference type="GO" id="GO:0016020">
    <property type="term" value="C:membrane"/>
    <property type="evidence" value="ECO:0007669"/>
    <property type="project" value="UniProtKB-SubCell"/>
</dbReference>
<sequence>MNTKEKYNTTARIIVNVVDGDDMYPQFLPCTLISPGQDSAICTNPVYTVNITEKEQGSVLHFSPGPVYAEDEDKGIQAPLTYTLLSGDDHGRFIINSDTGEITLTRSVENRLLTPTYTMRIMAAQKNDPKKYTVATALVQVQAENRFPPHFNKTTYKGFVLDNTSPAALVSTYGNDVLVVQAIDRDFRDVLLNNFHYHSVGLLDIVQDMVVCSIPRHSVAT</sequence>
<evidence type="ECO:0000256" key="2">
    <source>
        <dbReference type="ARBA" id="ARBA00022737"/>
    </source>
</evidence>
<accession>A0ABD1KSL9</accession>
<dbReference type="InterPro" id="IPR039808">
    <property type="entry name" value="Cadherin"/>
</dbReference>
<dbReference type="PANTHER" id="PTHR24027">
    <property type="entry name" value="CADHERIN-23"/>
    <property type="match status" value="1"/>
</dbReference>
<dbReference type="CDD" id="cd11304">
    <property type="entry name" value="Cadherin_repeat"/>
    <property type="match status" value="1"/>
</dbReference>
<comment type="subcellular location">
    <subcellularLocation>
        <location evidence="1">Membrane</location>
    </subcellularLocation>
</comment>
<proteinExistence type="predicted"/>
<keyword evidence="2" id="KW-0677">Repeat</keyword>
<dbReference type="SMART" id="SM00112">
    <property type="entry name" value="CA"/>
    <property type="match status" value="1"/>
</dbReference>
<protein>
    <recommendedName>
        <fullName evidence="6">Cadherin domain-containing protein</fullName>
    </recommendedName>
</protein>
<keyword evidence="8" id="KW-1185">Reference proteome</keyword>
<evidence type="ECO:0000256" key="4">
    <source>
        <dbReference type="ARBA" id="ARBA00023136"/>
    </source>
</evidence>
<dbReference type="InterPro" id="IPR015919">
    <property type="entry name" value="Cadherin-like_sf"/>
</dbReference>
<feature type="domain" description="Cadherin" evidence="6">
    <location>
        <begin position="43"/>
        <end position="151"/>
    </location>
</feature>
<dbReference type="InterPro" id="IPR002126">
    <property type="entry name" value="Cadherin-like_dom"/>
</dbReference>
<dbReference type="GO" id="GO:0005509">
    <property type="term" value="F:calcium ion binding"/>
    <property type="evidence" value="ECO:0007669"/>
    <property type="project" value="UniProtKB-UniRule"/>
</dbReference>
<evidence type="ECO:0000256" key="1">
    <source>
        <dbReference type="ARBA" id="ARBA00004370"/>
    </source>
</evidence>
<evidence type="ECO:0000259" key="6">
    <source>
        <dbReference type="PROSITE" id="PS50268"/>
    </source>
</evidence>
<gene>
    <name evidence="7" type="ORF">ACEWY4_001296</name>
</gene>
<dbReference type="SUPFAM" id="SSF49313">
    <property type="entry name" value="Cadherin-like"/>
    <property type="match status" value="1"/>
</dbReference>
<dbReference type="PANTHER" id="PTHR24027:SF431">
    <property type="entry name" value="CADHERIN-RELATED FAMILY MEMBER 5-LIKE ISOFORM X1"/>
    <property type="match status" value="1"/>
</dbReference>
<dbReference type="AlphaFoldDB" id="A0ABD1KSL9"/>
<keyword evidence="4" id="KW-0472">Membrane</keyword>
<name>A0ABD1KSL9_9TELE</name>
<dbReference type="EMBL" id="JBHFQA010000002">
    <property type="protein sequence ID" value="KAL2102128.1"/>
    <property type="molecule type" value="Genomic_DNA"/>
</dbReference>
<dbReference type="PROSITE" id="PS50268">
    <property type="entry name" value="CADHERIN_2"/>
    <property type="match status" value="1"/>
</dbReference>
<evidence type="ECO:0000256" key="3">
    <source>
        <dbReference type="ARBA" id="ARBA00022837"/>
    </source>
</evidence>
<dbReference type="Proteomes" id="UP001591681">
    <property type="component" value="Unassembled WGS sequence"/>
</dbReference>
<evidence type="ECO:0000256" key="5">
    <source>
        <dbReference type="PROSITE-ProRule" id="PRU00043"/>
    </source>
</evidence>
<organism evidence="7 8">
    <name type="scientific">Coilia grayii</name>
    <name type="common">Gray's grenadier anchovy</name>
    <dbReference type="NCBI Taxonomy" id="363190"/>
    <lineage>
        <taxon>Eukaryota</taxon>
        <taxon>Metazoa</taxon>
        <taxon>Chordata</taxon>
        <taxon>Craniata</taxon>
        <taxon>Vertebrata</taxon>
        <taxon>Euteleostomi</taxon>
        <taxon>Actinopterygii</taxon>
        <taxon>Neopterygii</taxon>
        <taxon>Teleostei</taxon>
        <taxon>Clupei</taxon>
        <taxon>Clupeiformes</taxon>
        <taxon>Clupeoidei</taxon>
        <taxon>Engraulidae</taxon>
        <taxon>Coilinae</taxon>
        <taxon>Coilia</taxon>
    </lineage>
</organism>
<dbReference type="Pfam" id="PF00028">
    <property type="entry name" value="Cadherin"/>
    <property type="match status" value="1"/>
</dbReference>
<evidence type="ECO:0000313" key="7">
    <source>
        <dbReference type="EMBL" id="KAL2102128.1"/>
    </source>
</evidence>